<evidence type="ECO:0000256" key="3">
    <source>
        <dbReference type="ARBA" id="ARBA00022989"/>
    </source>
</evidence>
<proteinExistence type="predicted"/>
<dbReference type="RefSeq" id="WP_168045113.1">
    <property type="nucleotide sequence ID" value="NZ_JAATJM010000001.1"/>
</dbReference>
<reference evidence="7 8" key="1">
    <citation type="submission" date="2020-03" db="EMBL/GenBank/DDBJ databases">
        <title>Genomic Encyclopedia of Type Strains, Phase IV (KMG-IV): sequencing the most valuable type-strain genomes for metagenomic binning, comparative biology and taxonomic classification.</title>
        <authorList>
            <person name="Goeker M."/>
        </authorList>
    </citation>
    <scope>NUCLEOTIDE SEQUENCE [LARGE SCALE GENOMIC DNA]</scope>
    <source>
        <strain evidence="7 8">DSM 4736</strain>
    </source>
</reference>
<dbReference type="GO" id="GO:0055085">
    <property type="term" value="P:transmembrane transport"/>
    <property type="evidence" value="ECO:0007669"/>
    <property type="project" value="InterPro"/>
</dbReference>
<dbReference type="InterPro" id="IPR006260">
    <property type="entry name" value="TonB/TolA_C"/>
</dbReference>
<dbReference type="EMBL" id="JAATJM010000001">
    <property type="protein sequence ID" value="NJC40213.1"/>
    <property type="molecule type" value="Genomic_DNA"/>
</dbReference>
<sequence length="189" mass="20043">MTVGGPETGSDARRGRGVDVMVWVLVAVVWIGLSAAAAWFFSNSQFKLREVEVRDDSATLLVVPPVAVARDAEPLSGPVVPAPPDRPAPAPDAEGVIRPAWVRPPAPLYPALAQSRGIEQGDVRLRCEALASGDLGACEILSETPQGAGFGEAALAATRRARVRPYSIDGLPMDSKMVFTVRFRMAPES</sequence>
<feature type="domain" description="TonB C-terminal" evidence="6">
    <location>
        <begin position="105"/>
        <end position="184"/>
    </location>
</feature>
<dbReference type="SUPFAM" id="SSF74653">
    <property type="entry name" value="TolA/TonB C-terminal domain"/>
    <property type="match status" value="1"/>
</dbReference>
<evidence type="ECO:0000313" key="8">
    <source>
        <dbReference type="Proteomes" id="UP000587415"/>
    </source>
</evidence>
<evidence type="ECO:0000259" key="6">
    <source>
        <dbReference type="Pfam" id="PF03544"/>
    </source>
</evidence>
<comment type="subcellular location">
    <subcellularLocation>
        <location evidence="1">Membrane</location>
        <topology evidence="1">Single-pass membrane protein</topology>
    </subcellularLocation>
</comment>
<keyword evidence="4 5" id="KW-0472">Membrane</keyword>
<dbReference type="Gene3D" id="3.30.1150.10">
    <property type="match status" value="1"/>
</dbReference>
<evidence type="ECO:0000256" key="5">
    <source>
        <dbReference type="SAM" id="Phobius"/>
    </source>
</evidence>
<keyword evidence="2 5" id="KW-0812">Transmembrane</keyword>
<keyword evidence="3 5" id="KW-1133">Transmembrane helix</keyword>
<evidence type="ECO:0000256" key="1">
    <source>
        <dbReference type="ARBA" id="ARBA00004167"/>
    </source>
</evidence>
<organism evidence="7 8">
    <name type="scientific">Brevundimonas alba</name>
    <dbReference type="NCBI Taxonomy" id="74314"/>
    <lineage>
        <taxon>Bacteria</taxon>
        <taxon>Pseudomonadati</taxon>
        <taxon>Pseudomonadota</taxon>
        <taxon>Alphaproteobacteria</taxon>
        <taxon>Caulobacterales</taxon>
        <taxon>Caulobacteraceae</taxon>
        <taxon>Brevundimonas</taxon>
    </lineage>
</organism>
<keyword evidence="8" id="KW-1185">Reference proteome</keyword>
<evidence type="ECO:0000256" key="4">
    <source>
        <dbReference type="ARBA" id="ARBA00023136"/>
    </source>
</evidence>
<feature type="transmembrane region" description="Helical" evidence="5">
    <location>
        <begin position="20"/>
        <end position="41"/>
    </location>
</feature>
<accession>A0A7X5YI69</accession>
<dbReference type="AlphaFoldDB" id="A0A7X5YI69"/>
<evidence type="ECO:0000256" key="2">
    <source>
        <dbReference type="ARBA" id="ARBA00022692"/>
    </source>
</evidence>
<dbReference type="NCBIfam" id="TIGR01352">
    <property type="entry name" value="tonB_Cterm"/>
    <property type="match status" value="1"/>
</dbReference>
<protein>
    <submittedName>
        <fullName evidence="7">TonB family protein</fullName>
    </submittedName>
</protein>
<dbReference type="Proteomes" id="UP000587415">
    <property type="component" value="Unassembled WGS sequence"/>
</dbReference>
<dbReference type="GO" id="GO:0016020">
    <property type="term" value="C:membrane"/>
    <property type="evidence" value="ECO:0007669"/>
    <property type="project" value="UniProtKB-SubCell"/>
</dbReference>
<dbReference type="Pfam" id="PF03544">
    <property type="entry name" value="TonB_C"/>
    <property type="match status" value="1"/>
</dbReference>
<dbReference type="InterPro" id="IPR037682">
    <property type="entry name" value="TonB_C"/>
</dbReference>
<evidence type="ECO:0000313" key="7">
    <source>
        <dbReference type="EMBL" id="NJC40213.1"/>
    </source>
</evidence>
<gene>
    <name evidence="7" type="ORF">GGQ87_000471</name>
</gene>
<comment type="caution">
    <text evidence="7">The sequence shown here is derived from an EMBL/GenBank/DDBJ whole genome shotgun (WGS) entry which is preliminary data.</text>
</comment>
<name>A0A7X5YI69_9CAUL</name>